<proteinExistence type="predicted"/>
<dbReference type="AlphaFoldDB" id="A0A317T566"/>
<evidence type="ECO:0000256" key="4">
    <source>
        <dbReference type="PROSITE-ProRule" id="PRU00433"/>
    </source>
</evidence>
<dbReference type="SUPFAM" id="SSF46626">
    <property type="entry name" value="Cytochrome c"/>
    <property type="match status" value="1"/>
</dbReference>
<dbReference type="InterPro" id="IPR038414">
    <property type="entry name" value="CcoP_N_sf"/>
</dbReference>
<dbReference type="InterPro" id="IPR036909">
    <property type="entry name" value="Cyt_c-like_dom_sf"/>
</dbReference>
<reference evidence="8" key="1">
    <citation type="submission" date="2017-10" db="EMBL/GenBank/DDBJ databases">
        <authorList>
            <person name="Gaisin V.A."/>
            <person name="Rysina M.S."/>
            <person name="Grouzdev D.S."/>
        </authorList>
    </citation>
    <scope>NUCLEOTIDE SEQUENCE [LARGE SCALE GENOMIC DNA]</scope>
    <source>
        <strain evidence="8">V1</strain>
    </source>
</reference>
<dbReference type="PANTHER" id="PTHR33751:SF1">
    <property type="entry name" value="CBB3-TYPE CYTOCHROME C OXIDASE SUBUNIT FIXP"/>
    <property type="match status" value="1"/>
</dbReference>
<keyword evidence="1 4" id="KW-0349">Heme</keyword>
<dbReference type="RefSeq" id="WP_110023440.1">
    <property type="nucleotide sequence ID" value="NZ_PDNZ01000005.1"/>
</dbReference>
<evidence type="ECO:0000313" key="7">
    <source>
        <dbReference type="EMBL" id="PWW81793.1"/>
    </source>
</evidence>
<feature type="domain" description="Cytochrome c" evidence="6">
    <location>
        <begin position="76"/>
        <end position="153"/>
    </location>
</feature>
<dbReference type="GO" id="GO:0020037">
    <property type="term" value="F:heme binding"/>
    <property type="evidence" value="ECO:0007669"/>
    <property type="project" value="InterPro"/>
</dbReference>
<dbReference type="InterPro" id="IPR050597">
    <property type="entry name" value="Cytochrome_c_Oxidase_Subunit"/>
</dbReference>
<dbReference type="PROSITE" id="PS51007">
    <property type="entry name" value="CYTC"/>
    <property type="match status" value="1"/>
</dbReference>
<dbReference type="Pfam" id="PF13442">
    <property type="entry name" value="Cytochrome_CBB3"/>
    <property type="match status" value="1"/>
</dbReference>
<keyword evidence="5" id="KW-0812">Transmembrane</keyword>
<dbReference type="EMBL" id="PDNZ01000005">
    <property type="protein sequence ID" value="PWW81793.1"/>
    <property type="molecule type" value="Genomic_DNA"/>
</dbReference>
<dbReference type="OrthoDB" id="9811281at2"/>
<dbReference type="GO" id="GO:0046872">
    <property type="term" value="F:metal ion binding"/>
    <property type="evidence" value="ECO:0007669"/>
    <property type="project" value="UniProtKB-KW"/>
</dbReference>
<evidence type="ECO:0000256" key="1">
    <source>
        <dbReference type="ARBA" id="ARBA00022617"/>
    </source>
</evidence>
<dbReference type="PANTHER" id="PTHR33751">
    <property type="entry name" value="CBB3-TYPE CYTOCHROME C OXIDASE SUBUNIT FIXP"/>
    <property type="match status" value="1"/>
</dbReference>
<name>A0A317T566_9CHLB</name>
<evidence type="ECO:0000256" key="2">
    <source>
        <dbReference type="ARBA" id="ARBA00022723"/>
    </source>
</evidence>
<gene>
    <name evidence="7" type="ORF">CR164_08195</name>
</gene>
<dbReference type="InterPro" id="IPR009056">
    <property type="entry name" value="Cyt_c-like_dom"/>
</dbReference>
<dbReference type="InterPro" id="IPR032858">
    <property type="entry name" value="CcoP_N"/>
</dbReference>
<dbReference type="GO" id="GO:0009055">
    <property type="term" value="F:electron transfer activity"/>
    <property type="evidence" value="ECO:0007669"/>
    <property type="project" value="InterPro"/>
</dbReference>
<dbReference type="Proteomes" id="UP000246278">
    <property type="component" value="Unassembled WGS sequence"/>
</dbReference>
<comment type="caution">
    <text evidence="7">The sequence shown here is derived from an EMBL/GenBank/DDBJ whole genome shotgun (WGS) entry which is preliminary data.</text>
</comment>
<keyword evidence="3 4" id="KW-0408">Iron</keyword>
<dbReference type="Gene3D" id="1.10.760.10">
    <property type="entry name" value="Cytochrome c-like domain"/>
    <property type="match status" value="1"/>
</dbReference>
<evidence type="ECO:0000256" key="3">
    <source>
        <dbReference type="ARBA" id="ARBA00023004"/>
    </source>
</evidence>
<keyword evidence="5" id="KW-0472">Membrane</keyword>
<dbReference type="Pfam" id="PF14715">
    <property type="entry name" value="FixP_N"/>
    <property type="match status" value="1"/>
</dbReference>
<dbReference type="Gene3D" id="6.10.280.130">
    <property type="match status" value="1"/>
</dbReference>
<organism evidence="7 8">
    <name type="scientific">Prosthecochloris marina</name>
    <dbReference type="NCBI Taxonomy" id="2017681"/>
    <lineage>
        <taxon>Bacteria</taxon>
        <taxon>Pseudomonadati</taxon>
        <taxon>Chlorobiota</taxon>
        <taxon>Chlorobiia</taxon>
        <taxon>Chlorobiales</taxon>
        <taxon>Chlorobiaceae</taxon>
        <taxon>Prosthecochloris</taxon>
    </lineage>
</organism>
<protein>
    <submittedName>
        <fullName evidence="7">Cytochrome C</fullName>
    </submittedName>
</protein>
<keyword evidence="2 4" id="KW-0479">Metal-binding</keyword>
<feature type="transmembrane region" description="Helical" evidence="5">
    <location>
        <begin position="20"/>
        <end position="46"/>
    </location>
</feature>
<accession>A0A317T566</accession>
<keyword evidence="8" id="KW-1185">Reference proteome</keyword>
<evidence type="ECO:0000259" key="6">
    <source>
        <dbReference type="PROSITE" id="PS51007"/>
    </source>
</evidence>
<keyword evidence="5" id="KW-1133">Transmembrane helix</keyword>
<evidence type="ECO:0000313" key="8">
    <source>
        <dbReference type="Proteomes" id="UP000246278"/>
    </source>
</evidence>
<sequence>MNDHDNPTESNNKVPRGMTAFFVFCIVFVVVYVVLYTPGISGWSYYKIFEKRVSEAQALLTDVQREAKASYRGDEVAITEGGEIYASSCAVCHNADGTGGIGSNLTGDLKFGTSEKDLYESIAEGREGGMPPFKQQLNDTKIRKLIAFLETLRK</sequence>
<evidence type="ECO:0000256" key="5">
    <source>
        <dbReference type="SAM" id="Phobius"/>
    </source>
</evidence>